<organism evidence="4 5">
    <name type="scientific">Penicillium capsulatum</name>
    <dbReference type="NCBI Taxonomy" id="69766"/>
    <lineage>
        <taxon>Eukaryota</taxon>
        <taxon>Fungi</taxon>
        <taxon>Dikarya</taxon>
        <taxon>Ascomycota</taxon>
        <taxon>Pezizomycotina</taxon>
        <taxon>Eurotiomycetes</taxon>
        <taxon>Eurotiomycetidae</taxon>
        <taxon>Eurotiales</taxon>
        <taxon>Aspergillaceae</taxon>
        <taxon>Penicillium</taxon>
    </lineage>
</organism>
<dbReference type="EMBL" id="JAPQKO010000002">
    <property type="protein sequence ID" value="KAJ5180125.1"/>
    <property type="molecule type" value="Genomic_DNA"/>
</dbReference>
<gene>
    <name evidence="4" type="ORF">N7492_003335</name>
</gene>
<feature type="region of interest" description="Disordered" evidence="1">
    <location>
        <begin position="270"/>
        <end position="354"/>
    </location>
</feature>
<keyword evidence="2" id="KW-0472">Membrane</keyword>
<protein>
    <recommendedName>
        <fullName evidence="6">Extracellular serine-rich protein</fullName>
    </recommendedName>
</protein>
<evidence type="ECO:0000256" key="2">
    <source>
        <dbReference type="SAM" id="Phobius"/>
    </source>
</evidence>
<name>A0A9W9IKE3_9EURO</name>
<evidence type="ECO:0000256" key="1">
    <source>
        <dbReference type="SAM" id="MobiDB-lite"/>
    </source>
</evidence>
<dbReference type="Gene3D" id="2.60.40.420">
    <property type="entry name" value="Cupredoxins - blue copper proteins"/>
    <property type="match status" value="1"/>
</dbReference>
<proteinExistence type="predicted"/>
<dbReference type="InterPro" id="IPR008972">
    <property type="entry name" value="Cupredoxin"/>
</dbReference>
<dbReference type="InterPro" id="IPR052953">
    <property type="entry name" value="Ser-rich/MCO-related"/>
</dbReference>
<evidence type="ECO:0008006" key="6">
    <source>
        <dbReference type="Google" id="ProtNLM"/>
    </source>
</evidence>
<keyword evidence="2" id="KW-0812">Transmembrane</keyword>
<feature type="transmembrane region" description="Helical" evidence="2">
    <location>
        <begin position="216"/>
        <end position="242"/>
    </location>
</feature>
<feature type="compositionally biased region" description="Polar residues" evidence="1">
    <location>
        <begin position="275"/>
        <end position="301"/>
    </location>
</feature>
<accession>A0A9W9IKE3</accession>
<dbReference type="OrthoDB" id="2331100at2759"/>
<reference evidence="4" key="2">
    <citation type="journal article" date="2023" name="IMA Fungus">
        <title>Comparative genomic study of the Penicillium genus elucidates a diverse pangenome and 15 lateral gene transfer events.</title>
        <authorList>
            <person name="Petersen C."/>
            <person name="Sorensen T."/>
            <person name="Nielsen M.R."/>
            <person name="Sondergaard T.E."/>
            <person name="Sorensen J.L."/>
            <person name="Fitzpatrick D.A."/>
            <person name="Frisvad J.C."/>
            <person name="Nielsen K.L."/>
        </authorList>
    </citation>
    <scope>NUCLEOTIDE SEQUENCE</scope>
    <source>
        <strain evidence="4">IBT 21917</strain>
    </source>
</reference>
<reference evidence="4" key="1">
    <citation type="submission" date="2022-11" db="EMBL/GenBank/DDBJ databases">
        <authorList>
            <person name="Petersen C."/>
        </authorList>
    </citation>
    <scope>NUCLEOTIDE SEQUENCE</scope>
    <source>
        <strain evidence="4">IBT 21917</strain>
    </source>
</reference>
<dbReference type="PANTHER" id="PTHR34883:SF8">
    <property type="entry name" value="EXTRACELLULAR SERINE-RICH PROTEIN (AFU_ORTHOLOGUE AFUA_6G00670)"/>
    <property type="match status" value="1"/>
</dbReference>
<dbReference type="SUPFAM" id="SSF49503">
    <property type="entry name" value="Cupredoxins"/>
    <property type="match status" value="1"/>
</dbReference>
<feature type="chain" id="PRO_5040959632" description="Extracellular serine-rich protein" evidence="3">
    <location>
        <begin position="24"/>
        <end position="354"/>
    </location>
</feature>
<keyword evidence="5" id="KW-1185">Reference proteome</keyword>
<dbReference type="PANTHER" id="PTHR34883">
    <property type="entry name" value="SERINE-RICH PROTEIN, PUTATIVE-RELATED-RELATED"/>
    <property type="match status" value="1"/>
</dbReference>
<feature type="region of interest" description="Disordered" evidence="1">
    <location>
        <begin position="186"/>
        <end position="212"/>
    </location>
</feature>
<dbReference type="AlphaFoldDB" id="A0A9W9IKE3"/>
<sequence>MPSTGQLCRLLLVPLAWVALGMADSNATTTSESTSATASWTSTSTGKATHTIKVGPKTSPHAYDPDHVYANPGDLVVFEFYPTNHSVVKADYGAPCVPASENVFYSGAFDSFNQNNGQLVGPPPTWSLVVNDTAPTFFYCTAIDSCLVNGMVGAINPNSSQKVAVQKKKALNYPYMLVPGQEFPAEGNVTTTSSGSDSTSTSAGSSSHGSSGGNSLSAGAIAGIVVAAVVFVGILVALFFVLGRNRVYRQWMSSQDGRTERTARWALFQDKGDTWPNQKSELESNATKRTTAEITSLSPPNRSHGGFSPPPDSGSLYTATSPPDSAAPWSWDGQASPRVNRGPTELEAHNPNQI</sequence>
<keyword evidence="3" id="KW-0732">Signal</keyword>
<feature type="compositionally biased region" description="Low complexity" evidence="1">
    <location>
        <begin position="190"/>
        <end position="212"/>
    </location>
</feature>
<evidence type="ECO:0000256" key="3">
    <source>
        <dbReference type="SAM" id="SignalP"/>
    </source>
</evidence>
<feature type="signal peptide" evidence="3">
    <location>
        <begin position="1"/>
        <end position="23"/>
    </location>
</feature>
<comment type="caution">
    <text evidence="4">The sequence shown here is derived from an EMBL/GenBank/DDBJ whole genome shotgun (WGS) entry which is preliminary data.</text>
</comment>
<keyword evidence="2" id="KW-1133">Transmembrane helix</keyword>
<evidence type="ECO:0000313" key="4">
    <source>
        <dbReference type="EMBL" id="KAJ5180125.1"/>
    </source>
</evidence>
<dbReference type="CDD" id="cd00920">
    <property type="entry name" value="Cupredoxin"/>
    <property type="match status" value="1"/>
</dbReference>
<evidence type="ECO:0000313" key="5">
    <source>
        <dbReference type="Proteomes" id="UP001146351"/>
    </source>
</evidence>
<dbReference type="Proteomes" id="UP001146351">
    <property type="component" value="Unassembled WGS sequence"/>
</dbReference>